<name>A0A8H8U5S9_9HELO</name>
<protein>
    <submittedName>
        <fullName evidence="1">Uncharacterized protein</fullName>
    </submittedName>
</protein>
<reference evidence="1 2" key="1">
    <citation type="submission" date="2018-05" db="EMBL/GenBank/DDBJ databases">
        <title>Genome sequencing and assembly of the regulated plant pathogen Lachnellula willkommii and related sister species for the development of diagnostic species identification markers.</title>
        <authorList>
            <person name="Giroux E."/>
            <person name="Bilodeau G."/>
        </authorList>
    </citation>
    <scope>NUCLEOTIDE SEQUENCE [LARGE SCALE GENOMIC DNA]</scope>
    <source>
        <strain evidence="1 2">CBS 197.66</strain>
    </source>
</reference>
<organism evidence="1 2">
    <name type="scientific">Lachnellula subtilissima</name>
    <dbReference type="NCBI Taxonomy" id="602034"/>
    <lineage>
        <taxon>Eukaryota</taxon>
        <taxon>Fungi</taxon>
        <taxon>Dikarya</taxon>
        <taxon>Ascomycota</taxon>
        <taxon>Pezizomycotina</taxon>
        <taxon>Leotiomycetes</taxon>
        <taxon>Helotiales</taxon>
        <taxon>Lachnaceae</taxon>
        <taxon>Lachnellula</taxon>
    </lineage>
</organism>
<keyword evidence="2" id="KW-1185">Reference proteome</keyword>
<dbReference type="EMBL" id="QGMJ01001441">
    <property type="protein sequence ID" value="TVY31528.1"/>
    <property type="molecule type" value="Genomic_DNA"/>
</dbReference>
<gene>
    <name evidence="1" type="ORF">LSUB1_G008853</name>
</gene>
<comment type="caution">
    <text evidence="1">The sequence shown here is derived from an EMBL/GenBank/DDBJ whole genome shotgun (WGS) entry which is preliminary data.</text>
</comment>
<evidence type="ECO:0000313" key="2">
    <source>
        <dbReference type="Proteomes" id="UP000462212"/>
    </source>
</evidence>
<evidence type="ECO:0000313" key="1">
    <source>
        <dbReference type="EMBL" id="TVY31528.1"/>
    </source>
</evidence>
<dbReference type="Proteomes" id="UP000462212">
    <property type="component" value="Unassembled WGS sequence"/>
</dbReference>
<sequence length="612" mass="70174">MLTAIVHQWTRNKGFKDRPSRSRLPLSTAAYFPVICQTFHTKGYTRYFLVNNGKPGSDPAPAQLADALKKPPLSLREQVEQTLAQKLQAPKPNITSRHKTEERYFRGYNLSRVVRLLDLPTPYPLFDPDQPDDHLVLVLDSFDRLIEQARESLRTDRINIFNQQRVSSFLTRRTTNFSLVHKLQEGTYTTYKKVWKQLLSFVYRRVWRNQGPELSYRLTDAQVTALDRAMQAAAELAQEQQSTGLAPIQLQQSLDYATIQLCISLLDHALFDTIYNSIVVVFMAVLGIRDPGLSVDQNTTFSDSLHYTPYLSAFIKIAQLLVIQRAVLAVDRGEVPHVADMLNVMQERFMVYGTHSPMNWAQKLRSFGKQINEITTSLGYISWTNDGEYLSYKGLELGMTDLKKFLATQTAAAQSLLEELLRVHPDEERGDIVPPVNLYRLKDDPANSKPGWSFLDDSRNEHLQGRDRWLLNRVLDEGWLQQEFLIKGAKAVWRRKTAEQYLKQANNFLKLLLLLIHILGGQPARGTELLSLQLRNTIHGLRRNIFIENGLVGFITFYHKGYSVSGSTKIIHRYLPEAISELLVYYVWLVQPFCEQLCMLALNESPSAPTFL</sequence>
<proteinExistence type="predicted"/>
<accession>A0A8H8U5S9</accession>
<dbReference type="AlphaFoldDB" id="A0A8H8U5S9"/>
<dbReference type="OrthoDB" id="3562904at2759"/>